<dbReference type="EMBL" id="GL629765">
    <property type="protein sequence ID" value="EFX04261.1"/>
    <property type="molecule type" value="Genomic_DNA"/>
</dbReference>
<dbReference type="InParanoid" id="F0XF35"/>
<dbReference type="eggNOG" id="ENOG502SHRF">
    <property type="taxonomic scope" value="Eukaryota"/>
</dbReference>
<dbReference type="RefSeq" id="XP_014173743.1">
    <property type="nucleotide sequence ID" value="XM_014318268.1"/>
</dbReference>
<name>F0XF35_GROCL</name>
<organism evidence="2">
    <name type="scientific">Grosmannia clavigera (strain kw1407 / UAMH 11150)</name>
    <name type="common">Blue stain fungus</name>
    <name type="synonym">Graphiocladiella clavigera</name>
    <dbReference type="NCBI Taxonomy" id="655863"/>
    <lineage>
        <taxon>Eukaryota</taxon>
        <taxon>Fungi</taxon>
        <taxon>Dikarya</taxon>
        <taxon>Ascomycota</taxon>
        <taxon>Pezizomycotina</taxon>
        <taxon>Sordariomycetes</taxon>
        <taxon>Sordariomycetidae</taxon>
        <taxon>Ophiostomatales</taxon>
        <taxon>Ophiostomataceae</taxon>
        <taxon>Leptographium</taxon>
    </lineage>
</organism>
<evidence type="ECO:0000313" key="1">
    <source>
        <dbReference type="EMBL" id="EFX04261.1"/>
    </source>
</evidence>
<proteinExistence type="predicted"/>
<accession>F0XF35</accession>
<reference evidence="1 2" key="1">
    <citation type="journal article" date="2011" name="Proc. Natl. Acad. Sci. U.S.A.">
        <title>Genome and transcriptome analyses of the mountain pine beetle-fungal symbiont Grosmannia clavigera, a lodgepole pine pathogen.</title>
        <authorList>
            <person name="DiGuistini S."/>
            <person name="Wang Y."/>
            <person name="Liao N.Y."/>
            <person name="Taylor G."/>
            <person name="Tanguay P."/>
            <person name="Feau N."/>
            <person name="Henrissat B."/>
            <person name="Chan S.K."/>
            <person name="Hesse-Orce U."/>
            <person name="Alamouti S.M."/>
            <person name="Tsui C.K.M."/>
            <person name="Docking R.T."/>
            <person name="Levasseur A."/>
            <person name="Haridas S."/>
            <person name="Robertson G."/>
            <person name="Birol I."/>
            <person name="Holt R.A."/>
            <person name="Marra M.A."/>
            <person name="Hamelin R.C."/>
            <person name="Hirst M."/>
            <person name="Jones S.J.M."/>
            <person name="Bohlmann J."/>
            <person name="Breuil C."/>
        </authorList>
    </citation>
    <scope>NUCLEOTIDE SEQUENCE [LARGE SCALE GENOMIC DNA]</scope>
    <source>
        <strain evidence="2">kw1407 / UAMH 11150</strain>
    </source>
</reference>
<protein>
    <submittedName>
        <fullName evidence="1">Uncharacterized protein</fullName>
    </submittedName>
</protein>
<dbReference type="Proteomes" id="UP000007796">
    <property type="component" value="Unassembled WGS sequence"/>
</dbReference>
<evidence type="ECO:0000313" key="2">
    <source>
        <dbReference type="Proteomes" id="UP000007796"/>
    </source>
</evidence>
<sequence length="282" mass="30825">MLAWIDEKAIHAAVQHPPGKPSFVNGGLAKADMQVALIDIDQASSKPLDSSDIVQLLSQSTFASWLQGPEPQILYINGHLQLEQEQEMASPLTLLTCALYVSLQRHRSGYDIAAMHLCGQHAVPSDLFASIVGIMRSFAAQILYQLPADALDLSFIDLSFIEELSRGDPSALSRLLARLVSDAASVGHRVVILIDGVWRLEEGPAAPEFNTLVDFFKDLVQSFHARRCPYLKVLFTNPGSSIHARQWLADCPSSILDLDGAGFAGQGDEFGCGDDYYDDQQI</sequence>
<gene>
    <name evidence="1" type="ORF">CMQ_1189</name>
</gene>
<dbReference type="PANTHER" id="PTHR40619:SF3">
    <property type="entry name" value="FUNGAL STAND N-TERMINAL GOODBYE DOMAIN-CONTAINING PROTEIN"/>
    <property type="match status" value="1"/>
</dbReference>
<dbReference type="OrthoDB" id="5419927at2759"/>
<dbReference type="STRING" id="655863.F0XF35"/>
<dbReference type="HOGENOM" id="CLU_987130_0_0_1"/>
<dbReference type="AlphaFoldDB" id="F0XF35"/>
<dbReference type="PANTHER" id="PTHR40619">
    <property type="entry name" value="FUNGAL STAND N-TERMINAL GOODBYE DOMAIN-CONTAINING PROTEIN"/>
    <property type="match status" value="1"/>
</dbReference>
<dbReference type="GeneID" id="25974039"/>
<keyword evidence="2" id="KW-1185">Reference proteome</keyword>